<sequence>MEVEDNFHKKQMLHKSRTEEFEKRASELSGKIEEQQGVHDLWSRILIAITSLDTHGSKKPADQTWCQYFEQCLECEIEDQPIWFASSDVPFPEVLVKLTEKIGALHLDLTKTKQQLENLSTRLSTRKRSNAIHEARAKKRVKSILEKDSAKIAQQLTLTSQSSVLLYRTVYCTLFFRVCKWTKAAEREGWEHLPETAQAREATTIEGMIREWNSCQKEAQELVERQNQELVDRHERGELTAAALAAGLQDVPETLAIPSKQWCRKFRINFGWSLLSRGGDTQAYLPYAHPDMQASRDHMAATLADGVHGALVLNFDQVWRCAFQFNGRLFYKPRPIAFCCPDGALSVSEIQEFNASHVASAMVVPSGTNSHFMTSDTLLQVWEQLYSPALAKQRSRYGLKLDDPGAEAAFLADAWSGTHSSSKGEDARRRAFCKLHRIREPRKQPGGWSCHGQPVDQCHMQYREKIRSLDVSSLSMHADLRSRAAFEEVSMRASGQLVREVKSWLSVVNLSLDAWRQLDQKVFQSAWLLCGYFGEEHFAKYQGSGVSSVTFDDAMKILSSPFGPLKGTPQRCTVFEWQVQVESGEWQSMSYELASAFVRTLMLHGAKLRAARNSFLELSALDEHLKKAATKKAKQEFENLKSVSRYMVFNPRTGELASQQWLNNHIQVMDGVPCMKKKLGKACPFIVTLGFDLLPVGDVKLTVKTAPDKPVIVDEEEMDDEGANDEDFLWNDEDGLQGSEKVKMAPLADKEMELFGEEESDSGEVLEQAIKVDPSEFIQMHLEEKCASLDSEEKAVAVAIKQPSFFKREAFVALHAAGLTEIPNKSGVHIWCHQSSSQWHAQYPGKSYSPSWGATRSEQKALGLALLKLWAWFVKDHPENEAAKARFSFMQDAVQHLD</sequence>
<keyword evidence="2" id="KW-1185">Reference proteome</keyword>
<accession>A0ABP0LN59</accession>
<name>A0ABP0LN59_9DINO</name>
<reference evidence="1 2" key="1">
    <citation type="submission" date="2024-02" db="EMBL/GenBank/DDBJ databases">
        <authorList>
            <person name="Chen Y."/>
            <person name="Shah S."/>
            <person name="Dougan E. K."/>
            <person name="Thang M."/>
            <person name="Chan C."/>
        </authorList>
    </citation>
    <scope>NUCLEOTIDE SEQUENCE [LARGE SCALE GENOMIC DNA]</scope>
</reference>
<gene>
    <name evidence="1" type="ORF">CCMP2556_LOCUS21607</name>
</gene>
<comment type="caution">
    <text evidence="1">The sequence shown here is derived from an EMBL/GenBank/DDBJ whole genome shotgun (WGS) entry which is preliminary data.</text>
</comment>
<protein>
    <submittedName>
        <fullName evidence="1">Uncharacterized protein</fullName>
    </submittedName>
</protein>
<organism evidence="1 2">
    <name type="scientific">Durusdinium trenchii</name>
    <dbReference type="NCBI Taxonomy" id="1381693"/>
    <lineage>
        <taxon>Eukaryota</taxon>
        <taxon>Sar</taxon>
        <taxon>Alveolata</taxon>
        <taxon>Dinophyceae</taxon>
        <taxon>Suessiales</taxon>
        <taxon>Symbiodiniaceae</taxon>
        <taxon>Durusdinium</taxon>
    </lineage>
</organism>
<evidence type="ECO:0000313" key="1">
    <source>
        <dbReference type="EMBL" id="CAK9039994.1"/>
    </source>
</evidence>
<evidence type="ECO:0000313" key="2">
    <source>
        <dbReference type="Proteomes" id="UP001642484"/>
    </source>
</evidence>
<dbReference type="Proteomes" id="UP001642484">
    <property type="component" value="Unassembled WGS sequence"/>
</dbReference>
<proteinExistence type="predicted"/>
<dbReference type="EMBL" id="CAXAMN010013136">
    <property type="protein sequence ID" value="CAK9039994.1"/>
    <property type="molecule type" value="Genomic_DNA"/>
</dbReference>